<gene>
    <name evidence="2" type="ORF">C8F04DRAFT_1254744</name>
</gene>
<name>A0AAD6X946_9AGAR</name>
<keyword evidence="3" id="KW-1185">Reference proteome</keyword>
<evidence type="ECO:0000256" key="1">
    <source>
        <dbReference type="SAM" id="MobiDB-lite"/>
    </source>
</evidence>
<sequence length="458" mass="50844">SEAEDEDEDEKEEEEEEDAAPPIATLSGSELQRPPCRPLLLRANPWPRRRAYDWRSAPVPTVEEPPRAKFSFTAATLLGGSSDRVPPHATYAERHLCARDDFSLVVPPDSCFGKLRPWNIPQEEYPLEVSVPRYHARRSWILHWAAEMDRMAIYTAGREFMAALHLSLPVVYGNVSYPCPVPELTNDAEWRSMALYKARSFTQTLEHARIRRVEFYAGKDARVSANLPSNWDLANLWGFLAKREAQVKRELVEARVDEDPSSLFLPGGSPRETPFDADLEDRATPTPGNTPDVPLSSSSPHTSGESTPHARLAGRASINSERLREALRAAAPRHDNPWAQLALRRVLFGHPGPVLGGGLPLSYMPPTPPPLSTPPPAVRPTQEEILYESDGRATSLTAELWSSSLMDDSDRSPRQPPFSVKTEDGERSVTPYLDSGAWEEDEGSLETMDISGGGDPTD</sequence>
<feature type="compositionally biased region" description="Pro residues" evidence="1">
    <location>
        <begin position="363"/>
        <end position="378"/>
    </location>
</feature>
<feature type="region of interest" description="Disordered" evidence="1">
    <location>
        <begin position="400"/>
        <end position="458"/>
    </location>
</feature>
<feature type="region of interest" description="Disordered" evidence="1">
    <location>
        <begin position="359"/>
        <end position="378"/>
    </location>
</feature>
<dbReference type="AlphaFoldDB" id="A0AAD6X946"/>
<comment type="caution">
    <text evidence="2">The sequence shown here is derived from an EMBL/GenBank/DDBJ whole genome shotgun (WGS) entry which is preliminary data.</text>
</comment>
<evidence type="ECO:0000313" key="3">
    <source>
        <dbReference type="Proteomes" id="UP001218188"/>
    </source>
</evidence>
<feature type="compositionally biased region" description="Acidic residues" evidence="1">
    <location>
        <begin position="1"/>
        <end position="19"/>
    </location>
</feature>
<organism evidence="2 3">
    <name type="scientific">Mycena alexandri</name>
    <dbReference type="NCBI Taxonomy" id="1745969"/>
    <lineage>
        <taxon>Eukaryota</taxon>
        <taxon>Fungi</taxon>
        <taxon>Dikarya</taxon>
        <taxon>Basidiomycota</taxon>
        <taxon>Agaricomycotina</taxon>
        <taxon>Agaricomycetes</taxon>
        <taxon>Agaricomycetidae</taxon>
        <taxon>Agaricales</taxon>
        <taxon>Marasmiineae</taxon>
        <taxon>Mycenaceae</taxon>
        <taxon>Mycena</taxon>
    </lineage>
</organism>
<feature type="region of interest" description="Disordered" evidence="1">
    <location>
        <begin position="1"/>
        <end position="37"/>
    </location>
</feature>
<reference evidence="2" key="1">
    <citation type="submission" date="2023-03" db="EMBL/GenBank/DDBJ databases">
        <title>Massive genome expansion in bonnet fungi (Mycena s.s.) driven by repeated elements and novel gene families across ecological guilds.</title>
        <authorList>
            <consortium name="Lawrence Berkeley National Laboratory"/>
            <person name="Harder C.B."/>
            <person name="Miyauchi S."/>
            <person name="Viragh M."/>
            <person name="Kuo A."/>
            <person name="Thoen E."/>
            <person name="Andreopoulos B."/>
            <person name="Lu D."/>
            <person name="Skrede I."/>
            <person name="Drula E."/>
            <person name="Henrissat B."/>
            <person name="Morin E."/>
            <person name="Kohler A."/>
            <person name="Barry K."/>
            <person name="LaButti K."/>
            <person name="Morin E."/>
            <person name="Salamov A."/>
            <person name="Lipzen A."/>
            <person name="Mereny Z."/>
            <person name="Hegedus B."/>
            <person name="Baldrian P."/>
            <person name="Stursova M."/>
            <person name="Weitz H."/>
            <person name="Taylor A."/>
            <person name="Grigoriev I.V."/>
            <person name="Nagy L.G."/>
            <person name="Martin F."/>
            <person name="Kauserud H."/>
        </authorList>
    </citation>
    <scope>NUCLEOTIDE SEQUENCE</scope>
    <source>
        <strain evidence="2">CBHHK200</strain>
    </source>
</reference>
<protein>
    <submittedName>
        <fullName evidence="2">Uncharacterized protein</fullName>
    </submittedName>
</protein>
<proteinExistence type="predicted"/>
<dbReference type="EMBL" id="JARJCM010000026">
    <property type="protein sequence ID" value="KAJ7039471.1"/>
    <property type="molecule type" value="Genomic_DNA"/>
</dbReference>
<accession>A0AAD6X946</accession>
<feature type="non-terminal residue" evidence="2">
    <location>
        <position position="1"/>
    </location>
</feature>
<feature type="compositionally biased region" description="Low complexity" evidence="1">
    <location>
        <begin position="296"/>
        <end position="309"/>
    </location>
</feature>
<dbReference type="Proteomes" id="UP001218188">
    <property type="component" value="Unassembled WGS sequence"/>
</dbReference>
<feature type="region of interest" description="Disordered" evidence="1">
    <location>
        <begin position="260"/>
        <end position="317"/>
    </location>
</feature>
<evidence type="ECO:0000313" key="2">
    <source>
        <dbReference type="EMBL" id="KAJ7039471.1"/>
    </source>
</evidence>